<gene>
    <name evidence="2" type="ORF">D8Y23_08015</name>
</gene>
<dbReference type="EMBL" id="RBZY01000023">
    <property type="protein sequence ID" value="RWR19372.1"/>
    <property type="molecule type" value="Genomic_DNA"/>
</dbReference>
<name>A0A443JFU5_9MICO</name>
<dbReference type="InterPro" id="IPR046719">
    <property type="entry name" value="DUF6611"/>
</dbReference>
<evidence type="ECO:0000313" key="2">
    <source>
        <dbReference type="EMBL" id="RWR19372.1"/>
    </source>
</evidence>
<feature type="transmembrane region" description="Helical" evidence="1">
    <location>
        <begin position="51"/>
        <end position="82"/>
    </location>
</feature>
<dbReference type="AlphaFoldDB" id="A0A443JFU5"/>
<accession>A0A443JFU5</accession>
<protein>
    <submittedName>
        <fullName evidence="2">Uncharacterized protein</fullName>
    </submittedName>
</protein>
<keyword evidence="1" id="KW-0812">Transmembrane</keyword>
<dbReference type="Proteomes" id="UP000285970">
    <property type="component" value="Unassembled WGS sequence"/>
</dbReference>
<reference evidence="2 3" key="1">
    <citation type="journal article" date="2018" name="Front. Microbiol.">
        <title>Novel Insights Into Bacterial Dimethylsulfoniopropionate Catabolism in the East China Sea.</title>
        <authorList>
            <person name="Liu J."/>
            <person name="Liu J."/>
            <person name="Zhang S.H."/>
            <person name="Liang J."/>
            <person name="Lin H."/>
            <person name="Song D."/>
            <person name="Yang G.P."/>
            <person name="Todd J.D."/>
            <person name="Zhang X.H."/>
        </authorList>
    </citation>
    <scope>NUCLEOTIDE SEQUENCE [LARGE SCALE GENOMIC DNA]</scope>
    <source>
        <strain evidence="2 3">ZYFD042</strain>
    </source>
</reference>
<evidence type="ECO:0000256" key="1">
    <source>
        <dbReference type="SAM" id="Phobius"/>
    </source>
</evidence>
<keyword evidence="1" id="KW-1133">Transmembrane helix</keyword>
<dbReference type="RefSeq" id="WP_128217626.1">
    <property type="nucleotide sequence ID" value="NZ_RBZY01000023.1"/>
</dbReference>
<comment type="caution">
    <text evidence="2">The sequence shown here is derived from an EMBL/GenBank/DDBJ whole genome shotgun (WGS) entry which is preliminary data.</text>
</comment>
<keyword evidence="1" id="KW-0472">Membrane</keyword>
<evidence type="ECO:0000313" key="3">
    <source>
        <dbReference type="Proteomes" id="UP000285970"/>
    </source>
</evidence>
<dbReference type="Pfam" id="PF20315">
    <property type="entry name" value="DUF6611"/>
    <property type="match status" value="1"/>
</dbReference>
<organism evidence="2 3">
    <name type="scientific">Microbacterium enclense</name>
    <dbReference type="NCBI Taxonomy" id="993073"/>
    <lineage>
        <taxon>Bacteria</taxon>
        <taxon>Bacillati</taxon>
        <taxon>Actinomycetota</taxon>
        <taxon>Actinomycetes</taxon>
        <taxon>Micrococcales</taxon>
        <taxon>Microbacteriaceae</taxon>
        <taxon>Microbacterium</taxon>
    </lineage>
</organism>
<proteinExistence type="predicted"/>
<sequence length="157" mass="17904">MITFFRPDLLWGYVAVHPRRYRAGSITVVLFPPDVPAFMRRMLVLHRFRTAVSVALFAVTSLAGATIVLVEAAAVLALAVAVSTADALHRVTRNVRTRLATVEVRPPDEQAMSDERRRLVDEFLEAAHRRPRPADPAQLHRLWRDLYRDLRAAERRD</sequence>